<evidence type="ECO:0000259" key="1">
    <source>
        <dbReference type="Pfam" id="PF05913"/>
    </source>
</evidence>
<dbReference type="EMBL" id="CP001708">
    <property type="protein sequence ID" value="ACV29563.1"/>
    <property type="molecule type" value="Genomic_DNA"/>
</dbReference>
<dbReference type="OrthoDB" id="5809921at2"/>
<dbReference type="PANTHER" id="PTHR38435">
    <property type="match status" value="1"/>
</dbReference>
<reference evidence="3 4" key="1">
    <citation type="journal article" date="2009" name="Stand. Genomic Sci.">
        <title>Complete genome sequence of Anaerococcus prevotii type strain (PC1).</title>
        <authorList>
            <person name="Labutti K."/>
            <person name="Pukall R."/>
            <person name="Steenblock K."/>
            <person name="Glavina Del Rio T."/>
            <person name="Tice H."/>
            <person name="Copeland A."/>
            <person name="Cheng J.F."/>
            <person name="Lucas S."/>
            <person name="Chen F."/>
            <person name="Nolan M."/>
            <person name="Bruce D."/>
            <person name="Goodwin L."/>
            <person name="Pitluck S."/>
            <person name="Ivanova N."/>
            <person name="Mavromatis K."/>
            <person name="Ovchinnikova G."/>
            <person name="Pati A."/>
            <person name="Chen A."/>
            <person name="Palaniappan K."/>
            <person name="Land M."/>
            <person name="Hauser L."/>
            <person name="Chang Y.J."/>
            <person name="Jeffries C.D."/>
            <person name="Chain P."/>
            <person name="Saunders E."/>
            <person name="Brettin T."/>
            <person name="Detter J.C."/>
            <person name="Han C."/>
            <person name="Goker M."/>
            <person name="Bristow J."/>
            <person name="Eisen J.A."/>
            <person name="Markowitz V."/>
            <person name="Hugenholtz P."/>
            <person name="Kyrpides N.C."/>
            <person name="Klenk H.P."/>
            <person name="Lapidus A."/>
        </authorList>
    </citation>
    <scope>NUCLEOTIDE SEQUENCE [LARGE SCALE GENOMIC DNA]</scope>
    <source>
        <strain evidence="4">ATCC 9321 / DSM 20548 / JCM 6508 / NCTC 11806 / PC1</strain>
    </source>
</reference>
<proteinExistence type="predicted"/>
<dbReference type="STRING" id="525919.Apre_1542"/>
<protein>
    <recommendedName>
        <fullName evidence="5">Outer surface protein</fullName>
    </recommendedName>
</protein>
<evidence type="ECO:0008006" key="5">
    <source>
        <dbReference type="Google" id="ProtNLM"/>
    </source>
</evidence>
<dbReference type="InterPro" id="IPR043894">
    <property type="entry name" value="MupG_C"/>
</dbReference>
<dbReference type="Gene3D" id="3.20.20.70">
    <property type="entry name" value="Aldolase class I"/>
    <property type="match status" value="1"/>
</dbReference>
<evidence type="ECO:0000313" key="3">
    <source>
        <dbReference type="EMBL" id="ACV29563.1"/>
    </source>
</evidence>
<organism evidence="3 4">
    <name type="scientific">Anaerococcus prevotii (strain ATCC 9321 / DSM 20548 / JCM 6508 / NCTC 11806 / PC1)</name>
    <name type="common">Peptostreptococcus prevotii</name>
    <name type="synonym">Peptococcus prevotii</name>
    <dbReference type="NCBI Taxonomy" id="525919"/>
    <lineage>
        <taxon>Bacteria</taxon>
        <taxon>Bacillati</taxon>
        <taxon>Bacillota</taxon>
        <taxon>Tissierellia</taxon>
        <taxon>Tissierellales</taxon>
        <taxon>Peptoniphilaceae</taxon>
        <taxon>Anaerococcus</taxon>
    </lineage>
</organism>
<dbReference type="Proteomes" id="UP000002294">
    <property type="component" value="Chromosome"/>
</dbReference>
<name>C7REF0_ANAPD</name>
<dbReference type="Gene3D" id="2.40.100.10">
    <property type="entry name" value="Cyclophilin-like"/>
    <property type="match status" value="1"/>
</dbReference>
<dbReference type="InterPro" id="IPR029000">
    <property type="entry name" value="Cyclophilin-like_dom_sf"/>
</dbReference>
<dbReference type="InterPro" id="IPR013785">
    <property type="entry name" value="Aldolase_TIM"/>
</dbReference>
<dbReference type="Pfam" id="PF19200">
    <property type="entry name" value="MupG_N"/>
    <property type="match status" value="1"/>
</dbReference>
<feature type="domain" description="6-phospho-N-acetylmuramidase C-terminal" evidence="1">
    <location>
        <begin position="238"/>
        <end position="326"/>
    </location>
</feature>
<dbReference type="InterPro" id="IPR008589">
    <property type="entry name" value="MupG"/>
</dbReference>
<dbReference type="HOGENOM" id="CLU_065324_0_0_9"/>
<keyword evidence="4" id="KW-1185">Reference proteome</keyword>
<sequence length="329" mass="38420">MLGFSLYFDRDFDLEKEVNKYEGFDILFTSIHYPEGENTFEKFLNLCEKSIGRDFRICVDLNKDVLSRYPKLMDMDLILRLDYGFNSKEIAELSKNNRISINASTIDRKILNEILSFGANKDNILAIHNYYPLEFTGLGEDYLRRRNDLFKSLGIETLAFVPGNENLRGPMYRSLPTLESQRLKDPYLSFVELNRKYGMDSIIMAEGVDDKNISNIRDFHKDNKLSLKVNMNDEFNYIKGFKQRMDLSEYILRNERKYRKVEAGSSFYAKRGDILILNEKAGRYSGEIEICNRDLGIISDRNLIGKVDTTHIELIDYIKGGDEIVFNRR</sequence>
<accession>C7REF0</accession>
<dbReference type="SUPFAM" id="SSF51445">
    <property type="entry name" value="(Trans)glycosidases"/>
    <property type="match status" value="1"/>
</dbReference>
<feature type="domain" description="6-phospho-N-acetylmuramidase N-terminal" evidence="2">
    <location>
        <begin position="2"/>
        <end position="207"/>
    </location>
</feature>
<dbReference type="RefSeq" id="WP_015778461.1">
    <property type="nucleotide sequence ID" value="NC_013171.1"/>
</dbReference>
<dbReference type="PANTHER" id="PTHR38435:SF2">
    <property type="entry name" value="DUF871 DOMAIN-CONTAINING PROTEIN"/>
    <property type="match status" value="1"/>
</dbReference>
<dbReference type="AlphaFoldDB" id="C7REF0"/>
<dbReference type="Pfam" id="PF05913">
    <property type="entry name" value="MupG_C"/>
    <property type="match status" value="1"/>
</dbReference>
<dbReference type="InterPro" id="IPR043797">
    <property type="entry name" value="MupG_N"/>
</dbReference>
<gene>
    <name evidence="3" type="ordered locus">Apre_1542</name>
</gene>
<dbReference type="InterPro" id="IPR017853">
    <property type="entry name" value="GH"/>
</dbReference>
<dbReference type="KEGG" id="apr:Apre_1542"/>
<dbReference type="SUPFAM" id="SSF50891">
    <property type="entry name" value="Cyclophilin-like"/>
    <property type="match status" value="1"/>
</dbReference>
<dbReference type="eggNOG" id="COG3589">
    <property type="taxonomic scope" value="Bacteria"/>
</dbReference>
<evidence type="ECO:0000259" key="2">
    <source>
        <dbReference type="Pfam" id="PF19200"/>
    </source>
</evidence>
<evidence type="ECO:0000313" key="4">
    <source>
        <dbReference type="Proteomes" id="UP000002294"/>
    </source>
</evidence>